<comment type="caution">
    <text evidence="1">The sequence shown here is derived from an EMBL/GenBank/DDBJ whole genome shotgun (WGS) entry which is preliminary data.</text>
</comment>
<accession>A0A956LVH6</accession>
<evidence type="ECO:0000313" key="2">
    <source>
        <dbReference type="Proteomes" id="UP000697710"/>
    </source>
</evidence>
<reference evidence="1" key="1">
    <citation type="submission" date="2020-04" db="EMBL/GenBank/DDBJ databases">
        <authorList>
            <person name="Zhang T."/>
        </authorList>
    </citation>
    <scope>NUCLEOTIDE SEQUENCE</scope>
    <source>
        <strain evidence="1">HKST-UBA01</strain>
    </source>
</reference>
<sequence>MQSGIRRLGWHMASAIVLLLPQTVSSKVSSADATGFTIESTASVPVSPHEAYAAFVDVARWWDPVHTWSGNAANLSIDARAGGCFCETLPDGGSVQHMQVVYAAPGEQLRLVGGLGPLQEQSVAGSMTWTFAPAEGGCTIGLTYRVAGRIEGEGGAESWAAPVDFVLGSQLERLSKLLSGH</sequence>
<dbReference type="Gene3D" id="3.30.530.20">
    <property type="match status" value="1"/>
</dbReference>
<dbReference type="SUPFAM" id="SSF55961">
    <property type="entry name" value="Bet v1-like"/>
    <property type="match status" value="1"/>
</dbReference>
<reference evidence="1" key="2">
    <citation type="journal article" date="2021" name="Microbiome">
        <title>Successional dynamics and alternative stable states in a saline activated sludge microbial community over 9 years.</title>
        <authorList>
            <person name="Wang Y."/>
            <person name="Ye J."/>
            <person name="Ju F."/>
            <person name="Liu L."/>
            <person name="Boyd J.A."/>
            <person name="Deng Y."/>
            <person name="Parks D.H."/>
            <person name="Jiang X."/>
            <person name="Yin X."/>
            <person name="Woodcroft B.J."/>
            <person name="Tyson G.W."/>
            <person name="Hugenholtz P."/>
            <person name="Polz M.F."/>
            <person name="Zhang T."/>
        </authorList>
    </citation>
    <scope>NUCLEOTIDE SEQUENCE</scope>
    <source>
        <strain evidence="1">HKST-UBA01</strain>
    </source>
</reference>
<dbReference type="InterPro" id="IPR023393">
    <property type="entry name" value="START-like_dom_sf"/>
</dbReference>
<organism evidence="1 2">
    <name type="scientific">Eiseniibacteriota bacterium</name>
    <dbReference type="NCBI Taxonomy" id="2212470"/>
    <lineage>
        <taxon>Bacteria</taxon>
        <taxon>Candidatus Eiseniibacteriota</taxon>
    </lineage>
</organism>
<protein>
    <submittedName>
        <fullName evidence="1">SRPBCC family protein</fullName>
    </submittedName>
</protein>
<dbReference type="Proteomes" id="UP000697710">
    <property type="component" value="Unassembled WGS sequence"/>
</dbReference>
<dbReference type="EMBL" id="JAGQHR010000002">
    <property type="protein sequence ID" value="MCA9726093.1"/>
    <property type="molecule type" value="Genomic_DNA"/>
</dbReference>
<evidence type="ECO:0000313" key="1">
    <source>
        <dbReference type="EMBL" id="MCA9726093.1"/>
    </source>
</evidence>
<dbReference type="Pfam" id="PF10604">
    <property type="entry name" value="Polyketide_cyc2"/>
    <property type="match status" value="1"/>
</dbReference>
<name>A0A956LVH6_UNCEI</name>
<dbReference type="InterPro" id="IPR019587">
    <property type="entry name" value="Polyketide_cyclase/dehydratase"/>
</dbReference>
<dbReference type="AlphaFoldDB" id="A0A956LVH6"/>
<gene>
    <name evidence="1" type="ORF">KC729_00315</name>
</gene>
<proteinExistence type="predicted"/>